<organism evidence="1">
    <name type="scientific">Arundo donax</name>
    <name type="common">Giant reed</name>
    <name type="synonym">Donax arundinaceus</name>
    <dbReference type="NCBI Taxonomy" id="35708"/>
    <lineage>
        <taxon>Eukaryota</taxon>
        <taxon>Viridiplantae</taxon>
        <taxon>Streptophyta</taxon>
        <taxon>Embryophyta</taxon>
        <taxon>Tracheophyta</taxon>
        <taxon>Spermatophyta</taxon>
        <taxon>Magnoliopsida</taxon>
        <taxon>Liliopsida</taxon>
        <taxon>Poales</taxon>
        <taxon>Poaceae</taxon>
        <taxon>PACMAD clade</taxon>
        <taxon>Arundinoideae</taxon>
        <taxon>Arundineae</taxon>
        <taxon>Arundo</taxon>
    </lineage>
</organism>
<dbReference type="AlphaFoldDB" id="A0A0A9BPH1"/>
<evidence type="ECO:0000313" key="1">
    <source>
        <dbReference type="EMBL" id="JAD65271.1"/>
    </source>
</evidence>
<proteinExistence type="predicted"/>
<dbReference type="EMBL" id="GBRH01232624">
    <property type="protein sequence ID" value="JAD65271.1"/>
    <property type="molecule type" value="Transcribed_RNA"/>
</dbReference>
<sequence>MPCFEFHIMWNQLASTDREGSTTLPIDHSYRIYKLDEPGGEYDSTD</sequence>
<reference evidence="1" key="2">
    <citation type="journal article" date="2015" name="Data Brief">
        <title>Shoot transcriptome of the giant reed, Arundo donax.</title>
        <authorList>
            <person name="Barrero R.A."/>
            <person name="Guerrero F.D."/>
            <person name="Moolhuijzen P."/>
            <person name="Goolsby J.A."/>
            <person name="Tidwell J."/>
            <person name="Bellgard S.E."/>
            <person name="Bellgard M.I."/>
        </authorList>
    </citation>
    <scope>NUCLEOTIDE SEQUENCE</scope>
    <source>
        <tissue evidence="1">Shoot tissue taken approximately 20 cm above the soil surface</tissue>
    </source>
</reference>
<protein>
    <submittedName>
        <fullName evidence="1">Uncharacterized protein</fullName>
    </submittedName>
</protein>
<name>A0A0A9BPH1_ARUDO</name>
<reference evidence="1" key="1">
    <citation type="submission" date="2014-09" db="EMBL/GenBank/DDBJ databases">
        <authorList>
            <person name="Magalhaes I.L.F."/>
            <person name="Oliveira U."/>
            <person name="Santos F.R."/>
            <person name="Vidigal T.H.D.A."/>
            <person name="Brescovit A.D."/>
            <person name="Santos A.J."/>
        </authorList>
    </citation>
    <scope>NUCLEOTIDE SEQUENCE</scope>
    <source>
        <tissue evidence="1">Shoot tissue taken approximately 20 cm above the soil surface</tissue>
    </source>
</reference>
<accession>A0A0A9BPH1</accession>